<proteinExistence type="predicted"/>
<gene>
    <name evidence="2" type="ORF">CLV51_105220</name>
</gene>
<organism evidence="2 3">
    <name type="scientific">Chitinophaga niastensis</name>
    <dbReference type="NCBI Taxonomy" id="536980"/>
    <lineage>
        <taxon>Bacteria</taxon>
        <taxon>Pseudomonadati</taxon>
        <taxon>Bacteroidota</taxon>
        <taxon>Chitinophagia</taxon>
        <taxon>Chitinophagales</taxon>
        <taxon>Chitinophagaceae</taxon>
        <taxon>Chitinophaga</taxon>
    </lineage>
</organism>
<evidence type="ECO:0000313" key="3">
    <source>
        <dbReference type="Proteomes" id="UP000240971"/>
    </source>
</evidence>
<evidence type="ECO:0000256" key="1">
    <source>
        <dbReference type="SAM" id="Phobius"/>
    </source>
</evidence>
<keyword evidence="1" id="KW-0472">Membrane</keyword>
<evidence type="ECO:0000313" key="2">
    <source>
        <dbReference type="EMBL" id="PSL44847.1"/>
    </source>
</evidence>
<dbReference type="OrthoDB" id="7564746at2"/>
<dbReference type="Proteomes" id="UP000240971">
    <property type="component" value="Unassembled WGS sequence"/>
</dbReference>
<keyword evidence="1" id="KW-1133">Transmembrane helix</keyword>
<feature type="transmembrane region" description="Helical" evidence="1">
    <location>
        <begin position="127"/>
        <end position="148"/>
    </location>
</feature>
<accession>A0A2P8HF47</accession>
<feature type="transmembrane region" description="Helical" evidence="1">
    <location>
        <begin position="62"/>
        <end position="84"/>
    </location>
</feature>
<sequence length="164" mass="18029">MLPRRSFIPTVILTGLLVGTLDIISACTHFMIATGDKSFTKVLVFVASGFFGKTAFSAGPAMAWWGLLFHYIIAFSFTLLFFLVYPKAPALRKYPVVTGLVYGLLVWCAMEFLVLPMSNIPPRHYRIANTVIGISILMVMIGLPLSLVARKFYGDGNSGDVIKS</sequence>
<keyword evidence="1" id="KW-0812">Transmembrane</keyword>
<dbReference type="AlphaFoldDB" id="A0A2P8HF47"/>
<keyword evidence="3" id="KW-1185">Reference proteome</keyword>
<name>A0A2P8HF47_CHINA</name>
<feature type="transmembrane region" description="Helical" evidence="1">
    <location>
        <begin position="6"/>
        <end position="27"/>
    </location>
</feature>
<evidence type="ECO:0008006" key="4">
    <source>
        <dbReference type="Google" id="ProtNLM"/>
    </source>
</evidence>
<reference evidence="2 3" key="1">
    <citation type="submission" date="2018-03" db="EMBL/GenBank/DDBJ databases">
        <title>Genomic Encyclopedia of Archaeal and Bacterial Type Strains, Phase II (KMG-II): from individual species to whole genera.</title>
        <authorList>
            <person name="Goeker M."/>
        </authorList>
    </citation>
    <scope>NUCLEOTIDE SEQUENCE [LARGE SCALE GENOMIC DNA]</scope>
    <source>
        <strain evidence="2 3">DSM 24859</strain>
    </source>
</reference>
<feature type="transmembrane region" description="Helical" evidence="1">
    <location>
        <begin position="96"/>
        <end position="115"/>
    </location>
</feature>
<protein>
    <recommendedName>
        <fullName evidence="4">DUF1440 domain-containing protein</fullName>
    </recommendedName>
</protein>
<dbReference type="EMBL" id="PYAW01000005">
    <property type="protein sequence ID" value="PSL44847.1"/>
    <property type="molecule type" value="Genomic_DNA"/>
</dbReference>
<dbReference type="RefSeq" id="WP_106530279.1">
    <property type="nucleotide sequence ID" value="NZ_PYAW01000005.1"/>
</dbReference>
<comment type="caution">
    <text evidence="2">The sequence shown here is derived from an EMBL/GenBank/DDBJ whole genome shotgun (WGS) entry which is preliminary data.</text>
</comment>